<keyword evidence="6" id="KW-1185">Reference proteome</keyword>
<dbReference type="InterPro" id="IPR028082">
    <property type="entry name" value="Peripla_BP_I"/>
</dbReference>
<evidence type="ECO:0000256" key="1">
    <source>
        <dbReference type="ARBA" id="ARBA00010062"/>
    </source>
</evidence>
<feature type="signal peptide" evidence="3">
    <location>
        <begin position="1"/>
        <end position="22"/>
    </location>
</feature>
<dbReference type="PANTHER" id="PTHR30483:SF38">
    <property type="entry name" value="BLR7848 PROTEIN"/>
    <property type="match status" value="1"/>
</dbReference>
<accession>A0ABM5NAZ9</accession>
<dbReference type="InterPro" id="IPR028081">
    <property type="entry name" value="Leu-bd"/>
</dbReference>
<dbReference type="InterPro" id="IPR051010">
    <property type="entry name" value="BCAA_transport"/>
</dbReference>
<dbReference type="SUPFAM" id="SSF53822">
    <property type="entry name" value="Periplasmic binding protein-like I"/>
    <property type="match status" value="1"/>
</dbReference>
<evidence type="ECO:0000256" key="2">
    <source>
        <dbReference type="ARBA" id="ARBA00022729"/>
    </source>
</evidence>
<protein>
    <submittedName>
        <fullName evidence="5">Ligand binding protein of amino acid ABC transporter</fullName>
    </submittedName>
</protein>
<dbReference type="Pfam" id="PF13458">
    <property type="entry name" value="Peripla_BP_6"/>
    <property type="match status" value="1"/>
</dbReference>
<evidence type="ECO:0000313" key="5">
    <source>
        <dbReference type="EMBL" id="AFN36122.1"/>
    </source>
</evidence>
<evidence type="ECO:0000256" key="3">
    <source>
        <dbReference type="SAM" id="SignalP"/>
    </source>
</evidence>
<dbReference type="PANTHER" id="PTHR30483">
    <property type="entry name" value="LEUCINE-SPECIFIC-BINDING PROTEIN"/>
    <property type="match status" value="1"/>
</dbReference>
<dbReference type="Proteomes" id="UP000003121">
    <property type="component" value="Chromosome"/>
</dbReference>
<organism evidence="5 6">
    <name type="scientific">Taylorella equigenitalis ATCC 35865</name>
    <dbReference type="NCBI Taxonomy" id="743973"/>
    <lineage>
        <taxon>Bacteria</taxon>
        <taxon>Pseudomonadati</taxon>
        <taxon>Pseudomonadota</taxon>
        <taxon>Betaproteobacteria</taxon>
        <taxon>Burkholderiales</taxon>
        <taxon>Alcaligenaceae</taxon>
        <taxon>Taylorella</taxon>
    </lineage>
</organism>
<reference evidence="5 6" key="1">
    <citation type="journal article" date="2012" name="Vet. Microbiol.">
        <title>Comparative genomic analyses of the Taylorellae.</title>
        <authorList>
            <person name="Hauser H."/>
            <person name="Richter D.C."/>
            <person name="van Tonder A."/>
            <person name="Clark L."/>
            <person name="Preston A."/>
        </authorList>
    </citation>
    <scope>NUCLEOTIDE SEQUENCE [LARGE SCALE GENOMIC DNA]</scope>
    <source>
        <strain evidence="5 6">ATCC 35865</strain>
    </source>
</reference>
<sequence>MKSFMKRLSITAVMLTPLAVSAEVTVGVILSNTGPAAAIGIQSQNAINLWPKTVGGEPLRWLILDDGSDVSRSVKNVRKLINEDKVDVIVGPNLTSSALAYLETLAETKTPMIALAANSTIVEPQSDSNRTWAFKMPQNDTLMADVLVKDMLSRGYKKIGFIGYADAYGENWFKEFSKLSEGKLEIVAREAFQRTDTSVTAQVLKLIASNPEAVLIAGAGTPAILPQRALHERGYKGQIYQTHGIGTLEFLQIGGKVVENTLFPTGPGVVARTLPDSNEVKKVALDFTTKFEEVNGLNTTTQFAGDAYGAYMVLDGAVKRALDSGMKPGTVEFRTKLRDEIQNTKELTVPNGVLNISSKNHQGFDDRAAVMGTIKDGKFVFGGTQ</sequence>
<dbReference type="CDD" id="cd06333">
    <property type="entry name" value="PBP1_ABC_RPA1789-like"/>
    <property type="match status" value="1"/>
</dbReference>
<dbReference type="Gene3D" id="3.40.50.2300">
    <property type="match status" value="2"/>
</dbReference>
<dbReference type="EMBL" id="CP003264">
    <property type="protein sequence ID" value="AFN36122.1"/>
    <property type="molecule type" value="Genomic_DNA"/>
</dbReference>
<keyword evidence="2 3" id="KW-0732">Signal</keyword>
<proteinExistence type="inferred from homology"/>
<comment type="similarity">
    <text evidence="1">Belongs to the leucine-binding protein family.</text>
</comment>
<evidence type="ECO:0000259" key="4">
    <source>
        <dbReference type="Pfam" id="PF13458"/>
    </source>
</evidence>
<feature type="chain" id="PRO_5047396003" evidence="3">
    <location>
        <begin position="23"/>
        <end position="385"/>
    </location>
</feature>
<name>A0ABM5NAZ9_9BURK</name>
<evidence type="ECO:0000313" key="6">
    <source>
        <dbReference type="Proteomes" id="UP000003121"/>
    </source>
</evidence>
<feature type="domain" description="Leucine-binding protein" evidence="4">
    <location>
        <begin position="23"/>
        <end position="366"/>
    </location>
</feature>
<dbReference type="RefSeq" id="WP_014840468.1">
    <property type="nucleotide sequence ID" value="NC_018108.1"/>
</dbReference>
<gene>
    <name evidence="5" type="ORF">KUI_1056</name>
</gene>